<organism evidence="3 4">
    <name type="scientific">Alteromonas oceani</name>
    <dbReference type="NCBI Taxonomy" id="2071609"/>
    <lineage>
        <taxon>Bacteria</taxon>
        <taxon>Pseudomonadati</taxon>
        <taxon>Pseudomonadota</taxon>
        <taxon>Gammaproteobacteria</taxon>
        <taxon>Alteromonadales</taxon>
        <taxon>Alteromonadaceae</taxon>
        <taxon>Alteromonas/Salinimonas group</taxon>
        <taxon>Alteromonas</taxon>
    </lineage>
</organism>
<feature type="domain" description="GGDEF" evidence="2">
    <location>
        <begin position="406"/>
        <end position="540"/>
    </location>
</feature>
<reference evidence="4" key="1">
    <citation type="journal article" date="2019" name="Int. J. Syst. Evol. Microbiol.">
        <title>The Global Catalogue of Microorganisms (GCM) 10K type strain sequencing project: providing services to taxonomists for standard genome sequencing and annotation.</title>
        <authorList>
            <consortium name="The Broad Institute Genomics Platform"/>
            <consortium name="The Broad Institute Genome Sequencing Center for Infectious Disease"/>
            <person name="Wu L."/>
            <person name="Ma J."/>
        </authorList>
    </citation>
    <scope>NUCLEOTIDE SEQUENCE [LARGE SCALE GENOMIC DNA]</scope>
    <source>
        <strain evidence="4">KCTC 52449</strain>
    </source>
</reference>
<dbReference type="Proteomes" id="UP001595477">
    <property type="component" value="Unassembled WGS sequence"/>
</dbReference>
<proteinExistence type="predicted"/>
<evidence type="ECO:0000259" key="2">
    <source>
        <dbReference type="PROSITE" id="PS50887"/>
    </source>
</evidence>
<dbReference type="Gene3D" id="3.30.70.270">
    <property type="match status" value="1"/>
</dbReference>
<keyword evidence="3" id="KW-0808">Transferase</keyword>
<evidence type="ECO:0000313" key="3">
    <source>
        <dbReference type="EMBL" id="MFC3201485.1"/>
    </source>
</evidence>
<keyword evidence="4" id="KW-1185">Reference proteome</keyword>
<dbReference type="SUPFAM" id="SSF55073">
    <property type="entry name" value="Nucleotide cyclase"/>
    <property type="match status" value="1"/>
</dbReference>
<dbReference type="EC" id="2.7.7.65" evidence="3"/>
<evidence type="ECO:0000256" key="1">
    <source>
        <dbReference type="SAM" id="Phobius"/>
    </source>
</evidence>
<protein>
    <submittedName>
        <fullName evidence="3">Diguanylate cyclase domain-containing protein</fullName>
        <ecNumber evidence="3">2.7.7.65</ecNumber>
    </submittedName>
</protein>
<dbReference type="InterPro" id="IPR029787">
    <property type="entry name" value="Nucleotide_cyclase"/>
</dbReference>
<accession>A0ABV7JTR6</accession>
<dbReference type="PANTHER" id="PTHR44757">
    <property type="entry name" value="DIGUANYLATE CYCLASE DGCP"/>
    <property type="match status" value="1"/>
</dbReference>
<dbReference type="SUPFAM" id="SSF55785">
    <property type="entry name" value="PYP-like sensor domain (PAS domain)"/>
    <property type="match status" value="1"/>
</dbReference>
<name>A0ABV7JTR6_9ALTE</name>
<dbReference type="InterPro" id="IPR043128">
    <property type="entry name" value="Rev_trsase/Diguanyl_cyclase"/>
</dbReference>
<dbReference type="Gene3D" id="6.10.340.10">
    <property type="match status" value="1"/>
</dbReference>
<evidence type="ECO:0000313" key="4">
    <source>
        <dbReference type="Proteomes" id="UP001595477"/>
    </source>
</evidence>
<dbReference type="PANTHER" id="PTHR44757:SF2">
    <property type="entry name" value="BIOFILM ARCHITECTURE MAINTENANCE PROTEIN MBAA"/>
    <property type="match status" value="1"/>
</dbReference>
<dbReference type="InterPro" id="IPR035965">
    <property type="entry name" value="PAS-like_dom_sf"/>
</dbReference>
<sequence>MLVRFFNTAGMNKRPFTQKLNVRVAIIVAVIGVMLSLSGSVLVFRLALDKQETISYRLVDQLAASAVKTAAIAAYVDDEELANEIINGLMISDMVSGARIYAGQTVLAANISNPDQLPVVSPIERELYHPFNEDELIGELDLYPDTAFIREMALQEAQGSAIQIILVSFLITIIIAGTLQYTLSMPLIKLKQAFETVDPSNPENLQKLDIDYKRQDELGYLIEQINGLIRAVRANFLAERKLRLHTEKLEQQLRLLFEKASIGVALISTQKGILIENPKFNHIVGTNSSLTDFIEIFDDPESVSSVIASLKASLNSKPIGLDLSYQVDGSRRWVHCLFATVSDQRLVAREEDDVLFEVIVNDITDRKEREAEVRYQAQHDALTGLYNRLGGEKRLQYLLNESSADFSCIFLLVDLDKFKPINDTYGHDAGDVVLVECSHRIKTLFNESTDVCCRWGGDEFVIGFKREALPYSSLNTLCNTLLHSLEEPIEVSPDFRVSISASIGVAQIDEAGKSVEHWIAIADKAMYDVKSQGRANYLIT</sequence>
<keyword evidence="3" id="KW-0548">Nucleotidyltransferase</keyword>
<dbReference type="InterPro" id="IPR052155">
    <property type="entry name" value="Biofilm_reg_signaling"/>
</dbReference>
<dbReference type="EMBL" id="JBHRSX010000014">
    <property type="protein sequence ID" value="MFC3201485.1"/>
    <property type="molecule type" value="Genomic_DNA"/>
</dbReference>
<feature type="transmembrane region" description="Helical" evidence="1">
    <location>
        <begin position="160"/>
        <end position="183"/>
    </location>
</feature>
<dbReference type="SMART" id="SM00267">
    <property type="entry name" value="GGDEF"/>
    <property type="match status" value="1"/>
</dbReference>
<dbReference type="PROSITE" id="PS50887">
    <property type="entry name" value="GGDEF"/>
    <property type="match status" value="1"/>
</dbReference>
<keyword evidence="1" id="KW-0472">Membrane</keyword>
<dbReference type="GO" id="GO:0052621">
    <property type="term" value="F:diguanylate cyclase activity"/>
    <property type="evidence" value="ECO:0007669"/>
    <property type="project" value="UniProtKB-EC"/>
</dbReference>
<gene>
    <name evidence="3" type="ORF">ACFOEW_06600</name>
</gene>
<keyword evidence="1" id="KW-1133">Transmembrane helix</keyword>
<dbReference type="Pfam" id="PF00990">
    <property type="entry name" value="GGDEF"/>
    <property type="match status" value="1"/>
</dbReference>
<dbReference type="InterPro" id="IPR000160">
    <property type="entry name" value="GGDEF_dom"/>
</dbReference>
<dbReference type="Gene3D" id="3.30.450.20">
    <property type="entry name" value="PAS domain"/>
    <property type="match status" value="1"/>
</dbReference>
<dbReference type="CDD" id="cd01949">
    <property type="entry name" value="GGDEF"/>
    <property type="match status" value="1"/>
</dbReference>
<dbReference type="RefSeq" id="WP_123325687.1">
    <property type="nucleotide sequence ID" value="NZ_JBHRSX010000014.1"/>
</dbReference>
<keyword evidence="1" id="KW-0812">Transmembrane</keyword>
<dbReference type="NCBIfam" id="TIGR00254">
    <property type="entry name" value="GGDEF"/>
    <property type="match status" value="1"/>
</dbReference>
<comment type="caution">
    <text evidence="3">The sequence shown here is derived from an EMBL/GenBank/DDBJ whole genome shotgun (WGS) entry which is preliminary data.</text>
</comment>
<feature type="transmembrane region" description="Helical" evidence="1">
    <location>
        <begin position="20"/>
        <end position="48"/>
    </location>
</feature>